<feature type="compositionally biased region" description="Basic residues" evidence="1">
    <location>
        <begin position="55"/>
        <end position="65"/>
    </location>
</feature>
<evidence type="ECO:0000313" key="3">
    <source>
        <dbReference type="Proteomes" id="UP001162164"/>
    </source>
</evidence>
<evidence type="ECO:0000256" key="1">
    <source>
        <dbReference type="SAM" id="MobiDB-lite"/>
    </source>
</evidence>
<keyword evidence="3" id="KW-1185">Reference proteome</keyword>
<dbReference type="Proteomes" id="UP001162164">
    <property type="component" value="Unassembled WGS sequence"/>
</dbReference>
<dbReference type="EMBL" id="JAPWTJ010000309">
    <property type="protein sequence ID" value="KAJ8979845.1"/>
    <property type="molecule type" value="Genomic_DNA"/>
</dbReference>
<sequence>MIRGLPTFPDFPELFRRIETPYEESIATISEAIQALPNSPELSQFSPNSPERLKMRGRRPRRGQRSCHLERHCFLYRPDTKVTEEVRSMTKENGVKTKFPPDLVLVKTASGKNMYLRVVPQTSDVRGIDCDYSRNDPSTPDLA</sequence>
<protein>
    <submittedName>
        <fullName evidence="2">Uncharacterized protein</fullName>
    </submittedName>
</protein>
<feature type="region of interest" description="Disordered" evidence="1">
    <location>
        <begin position="38"/>
        <end position="65"/>
    </location>
</feature>
<evidence type="ECO:0000313" key="2">
    <source>
        <dbReference type="EMBL" id="KAJ8979845.1"/>
    </source>
</evidence>
<comment type="caution">
    <text evidence="2">The sequence shown here is derived from an EMBL/GenBank/DDBJ whole genome shotgun (WGS) entry which is preliminary data.</text>
</comment>
<organism evidence="2 3">
    <name type="scientific">Molorchus minor</name>
    <dbReference type="NCBI Taxonomy" id="1323400"/>
    <lineage>
        <taxon>Eukaryota</taxon>
        <taxon>Metazoa</taxon>
        <taxon>Ecdysozoa</taxon>
        <taxon>Arthropoda</taxon>
        <taxon>Hexapoda</taxon>
        <taxon>Insecta</taxon>
        <taxon>Pterygota</taxon>
        <taxon>Neoptera</taxon>
        <taxon>Endopterygota</taxon>
        <taxon>Coleoptera</taxon>
        <taxon>Polyphaga</taxon>
        <taxon>Cucujiformia</taxon>
        <taxon>Chrysomeloidea</taxon>
        <taxon>Cerambycidae</taxon>
        <taxon>Lamiinae</taxon>
        <taxon>Monochamini</taxon>
        <taxon>Molorchus</taxon>
    </lineage>
</organism>
<proteinExistence type="predicted"/>
<reference evidence="2" key="1">
    <citation type="journal article" date="2023" name="Insect Mol. Biol.">
        <title>Genome sequencing provides insights into the evolution of gene families encoding plant cell wall-degrading enzymes in longhorned beetles.</title>
        <authorList>
            <person name="Shin N.R."/>
            <person name="Okamura Y."/>
            <person name="Kirsch R."/>
            <person name="Pauchet Y."/>
        </authorList>
    </citation>
    <scope>NUCLEOTIDE SEQUENCE</scope>
    <source>
        <strain evidence="2">MMC_N1</strain>
    </source>
</reference>
<accession>A0ABQ9JP61</accession>
<feature type="compositionally biased region" description="Polar residues" evidence="1">
    <location>
        <begin position="38"/>
        <end position="49"/>
    </location>
</feature>
<gene>
    <name evidence="2" type="ORF">NQ317_007610</name>
</gene>
<name>A0ABQ9JP61_9CUCU</name>